<dbReference type="EMBL" id="CP117449">
    <property type="protein sequence ID" value="WLH14845.1"/>
    <property type="molecule type" value="Genomic_DNA"/>
</dbReference>
<proteinExistence type="inferred from homology"/>
<evidence type="ECO:0000256" key="2">
    <source>
        <dbReference type="ARBA" id="ARBA00008954"/>
    </source>
</evidence>
<reference evidence="5 6" key="1">
    <citation type="submission" date="2023-02" db="EMBL/GenBank/DDBJ databases">
        <title>Evolution of Hrp T3SS in non-pathogenic Pseudomonas fluorescens.</title>
        <authorList>
            <person name="Liao K."/>
            <person name="Wei H."/>
            <person name="Gu Y."/>
        </authorList>
    </citation>
    <scope>NUCLEOTIDE SEQUENCE [LARGE SCALE GENOMIC DNA]</scope>
    <source>
        <strain evidence="5 6">FP205</strain>
    </source>
</reference>
<evidence type="ECO:0000256" key="1">
    <source>
        <dbReference type="ARBA" id="ARBA00001933"/>
    </source>
</evidence>
<dbReference type="InterPro" id="IPR015422">
    <property type="entry name" value="PyrdxlP-dep_Trfase_small"/>
</dbReference>
<protein>
    <submittedName>
        <fullName evidence="5">Aspartate aminotransferase family protein</fullName>
    </submittedName>
</protein>
<comment type="similarity">
    <text evidence="2 4">Belongs to the class-III pyridoxal-phosphate-dependent aminotransferase family.</text>
</comment>
<dbReference type="GO" id="GO:0008483">
    <property type="term" value="F:transaminase activity"/>
    <property type="evidence" value="ECO:0007669"/>
    <property type="project" value="UniProtKB-KW"/>
</dbReference>
<dbReference type="CDD" id="cd00610">
    <property type="entry name" value="OAT_like"/>
    <property type="match status" value="1"/>
</dbReference>
<dbReference type="InterPro" id="IPR049704">
    <property type="entry name" value="Aminotrans_3_PPA_site"/>
</dbReference>
<keyword evidence="5" id="KW-0808">Transferase</keyword>
<dbReference type="NCBIfam" id="NF005685">
    <property type="entry name" value="PRK07483.1"/>
    <property type="match status" value="1"/>
</dbReference>
<evidence type="ECO:0000313" key="6">
    <source>
        <dbReference type="Proteomes" id="UP001230339"/>
    </source>
</evidence>
<dbReference type="SUPFAM" id="SSF53383">
    <property type="entry name" value="PLP-dependent transferases"/>
    <property type="match status" value="1"/>
</dbReference>
<dbReference type="PROSITE" id="PS00600">
    <property type="entry name" value="AA_TRANSFER_CLASS_3"/>
    <property type="match status" value="1"/>
</dbReference>
<evidence type="ECO:0000256" key="3">
    <source>
        <dbReference type="ARBA" id="ARBA00022898"/>
    </source>
</evidence>
<evidence type="ECO:0000313" key="5">
    <source>
        <dbReference type="EMBL" id="WLH14845.1"/>
    </source>
</evidence>
<gene>
    <name evidence="5" type="ORF">PSH57_11345</name>
</gene>
<dbReference type="PANTHER" id="PTHR43094:SF1">
    <property type="entry name" value="AMINOTRANSFERASE CLASS-III"/>
    <property type="match status" value="1"/>
</dbReference>
<dbReference type="Proteomes" id="UP001230339">
    <property type="component" value="Chromosome"/>
</dbReference>
<dbReference type="InterPro" id="IPR005814">
    <property type="entry name" value="Aminotrans_3"/>
</dbReference>
<comment type="cofactor">
    <cofactor evidence="1">
        <name>pyridoxal 5'-phosphate</name>
        <dbReference type="ChEBI" id="CHEBI:597326"/>
    </cofactor>
</comment>
<dbReference type="PIRSF" id="PIRSF000521">
    <property type="entry name" value="Transaminase_4ab_Lys_Orn"/>
    <property type="match status" value="1"/>
</dbReference>
<dbReference type="Pfam" id="PF00202">
    <property type="entry name" value="Aminotran_3"/>
    <property type="match status" value="1"/>
</dbReference>
<dbReference type="PANTHER" id="PTHR43094">
    <property type="entry name" value="AMINOTRANSFERASE"/>
    <property type="match status" value="1"/>
</dbReference>
<dbReference type="InterPro" id="IPR015421">
    <property type="entry name" value="PyrdxlP-dep_Trfase_major"/>
</dbReference>
<evidence type="ECO:0000256" key="4">
    <source>
        <dbReference type="RuleBase" id="RU003560"/>
    </source>
</evidence>
<dbReference type="RefSeq" id="WP_305389555.1">
    <property type="nucleotide sequence ID" value="NZ_CP117426.1"/>
</dbReference>
<keyword evidence="6" id="KW-1185">Reference proteome</keyword>
<dbReference type="Gene3D" id="3.90.1150.10">
    <property type="entry name" value="Aspartate Aminotransferase, domain 1"/>
    <property type="match status" value="1"/>
</dbReference>
<dbReference type="Gene3D" id="3.40.640.10">
    <property type="entry name" value="Type I PLP-dependent aspartate aminotransferase-like (Major domain)"/>
    <property type="match status" value="1"/>
</dbReference>
<organism evidence="5 6">
    <name type="scientific">Pseudomonas hefeiensis</name>
    <dbReference type="NCBI Taxonomy" id="2738125"/>
    <lineage>
        <taxon>Bacteria</taxon>
        <taxon>Pseudomonadati</taxon>
        <taxon>Pseudomonadota</taxon>
        <taxon>Gammaproteobacteria</taxon>
        <taxon>Pseudomonadales</taxon>
        <taxon>Pseudomonadaceae</taxon>
        <taxon>Pseudomonas</taxon>
    </lineage>
</organism>
<keyword evidence="3 4" id="KW-0663">Pyridoxal phosphate</keyword>
<name>A0ABY9GHD0_9PSED</name>
<keyword evidence="5" id="KW-0032">Aminotransferase</keyword>
<accession>A0ABY9GHD0</accession>
<dbReference type="InterPro" id="IPR015424">
    <property type="entry name" value="PyrdxlP-dep_Trfase"/>
</dbReference>
<sequence>MSKILHRTLNSTLSVLSSGRGVWVTDNKGNSYLDASAGGVAVTCLGHGNDRVIAAIARQLNEVSYFHTSFFTSDVAEELAASLVAEAPGDLSQVVFSCGGSEAVEAALKLARQYWVEKGELGRTEVISRHQSYHGGTLGTLAVGGNIPRRETYSPLLFSAHFITPCYQYRLAEDGETEEEYGIRAAAELEGKILELGPERVAMFICEPVVGATLGCVPAAKGYLKEVRRICDAYGVVLIFDEVMCGAGRTGTYFSCEYDGVFPDIMAIAKGLGGGFQAIGATLVSEKIADAIQSGTGLLKHGFTYMGHNASCAAALEVFRIIHQDDLLSNVRARGHQLKSELERNFADHPHVGDIRGRGLFVGLELVADRKTKKCFSPTLKVNGSLKKRAFANGLLIYPNGGTVDGSQGDHVVFSPAYTVSEEEISQIVKRFSRSLDQVFHYI</sequence>